<keyword evidence="2" id="KW-0813">Transport</keyword>
<dbReference type="GO" id="GO:0015144">
    <property type="term" value="F:carbohydrate transmembrane transporter activity"/>
    <property type="evidence" value="ECO:0007669"/>
    <property type="project" value="InterPro"/>
</dbReference>
<dbReference type="AlphaFoldDB" id="A0A978V914"/>
<keyword evidence="3" id="KW-1133">Transmembrane helix</keyword>
<organism evidence="4 5">
    <name type="scientific">Ziziphus jujuba var. spinosa</name>
    <dbReference type="NCBI Taxonomy" id="714518"/>
    <lineage>
        <taxon>Eukaryota</taxon>
        <taxon>Viridiplantae</taxon>
        <taxon>Streptophyta</taxon>
        <taxon>Embryophyta</taxon>
        <taxon>Tracheophyta</taxon>
        <taxon>Spermatophyta</taxon>
        <taxon>Magnoliopsida</taxon>
        <taxon>eudicotyledons</taxon>
        <taxon>Gunneridae</taxon>
        <taxon>Pentapetalae</taxon>
        <taxon>rosids</taxon>
        <taxon>fabids</taxon>
        <taxon>Rosales</taxon>
        <taxon>Rhamnaceae</taxon>
        <taxon>Paliureae</taxon>
        <taxon>Ziziphus</taxon>
    </lineage>
</organism>
<dbReference type="PANTHER" id="PTHR23500">
    <property type="entry name" value="SOLUTE CARRIER FAMILY 2, FACILITATED GLUCOSE TRANSPORTER"/>
    <property type="match status" value="1"/>
</dbReference>
<gene>
    <name evidence="4" type="ORF">FEM48_Zijuj06G0115100</name>
</gene>
<reference evidence="4" key="1">
    <citation type="journal article" date="2021" name="Front. Plant Sci.">
        <title>Chromosome-Scale Genome Assembly for Chinese Sour Jujube and Insights Into Its Genome Evolution and Domestication Signature.</title>
        <authorList>
            <person name="Shen L.-Y."/>
            <person name="Luo H."/>
            <person name="Wang X.-L."/>
            <person name="Wang X.-M."/>
            <person name="Qiu X.-J."/>
            <person name="Liu H."/>
            <person name="Zhou S.-S."/>
            <person name="Jia K.-H."/>
            <person name="Nie S."/>
            <person name="Bao Y.-T."/>
            <person name="Zhang R.-G."/>
            <person name="Yun Q.-Z."/>
            <person name="Chai Y.-H."/>
            <person name="Lu J.-Y."/>
            <person name="Li Y."/>
            <person name="Zhao S.-W."/>
            <person name="Mao J.-F."/>
            <person name="Jia S.-G."/>
            <person name="Mao Y.-M."/>
        </authorList>
    </citation>
    <scope>NUCLEOTIDE SEQUENCE</scope>
    <source>
        <strain evidence="4">AT0</strain>
        <tissue evidence="4">Leaf</tissue>
    </source>
</reference>
<dbReference type="Gene3D" id="1.20.1250.20">
    <property type="entry name" value="MFS general substrate transporter like domains"/>
    <property type="match status" value="1"/>
</dbReference>
<accession>A0A978V914</accession>
<dbReference type="EMBL" id="JAEACU010000006">
    <property type="protein sequence ID" value="KAH7524399.1"/>
    <property type="molecule type" value="Genomic_DNA"/>
</dbReference>
<proteinExistence type="inferred from homology"/>
<feature type="transmembrane region" description="Helical" evidence="3">
    <location>
        <begin position="106"/>
        <end position="127"/>
    </location>
</feature>
<evidence type="ECO:0000313" key="4">
    <source>
        <dbReference type="EMBL" id="KAH7524399.1"/>
    </source>
</evidence>
<dbReference type="PANTHER" id="PTHR23500:SF44">
    <property type="entry name" value="SUGAR TRANSPORT PROTEIN 5"/>
    <property type="match status" value="1"/>
</dbReference>
<protein>
    <recommendedName>
        <fullName evidence="6">Major facilitator superfamily (MFS) profile domain-containing protein</fullName>
    </recommendedName>
</protein>
<keyword evidence="3" id="KW-0472">Membrane</keyword>
<sequence length="154" mass="16535">MAMGGLTVDGFVNGFNDKITISVVITCFVAVSSGLIFGYDIGISGSIFTNCGLRAGGYDGSSAADWRGLQCISAGADANEAKYGCEFHNHICAISNIFYDALPLQIWGFPVLCGLDAVMTFFIAFFLPETRGIPLEPMCGLWEPQSYCGRFVKN</sequence>
<name>A0A978V914_ZIZJJ</name>
<comment type="similarity">
    <text evidence="1">Belongs to the major facilitator superfamily. Sugar transporter (TC 2.A.1.1) family.</text>
</comment>
<evidence type="ECO:0000256" key="1">
    <source>
        <dbReference type="ARBA" id="ARBA00010992"/>
    </source>
</evidence>
<comment type="caution">
    <text evidence="4">The sequence shown here is derived from an EMBL/GenBank/DDBJ whole genome shotgun (WGS) entry which is preliminary data.</text>
</comment>
<evidence type="ECO:0000256" key="2">
    <source>
        <dbReference type="ARBA" id="ARBA00022448"/>
    </source>
</evidence>
<feature type="transmembrane region" description="Helical" evidence="3">
    <location>
        <begin position="20"/>
        <end position="39"/>
    </location>
</feature>
<dbReference type="Proteomes" id="UP000813462">
    <property type="component" value="Unassembled WGS sequence"/>
</dbReference>
<keyword evidence="3" id="KW-0812">Transmembrane</keyword>
<dbReference type="InterPro" id="IPR036259">
    <property type="entry name" value="MFS_trans_sf"/>
</dbReference>
<evidence type="ECO:0008006" key="6">
    <source>
        <dbReference type="Google" id="ProtNLM"/>
    </source>
</evidence>
<evidence type="ECO:0000256" key="3">
    <source>
        <dbReference type="SAM" id="Phobius"/>
    </source>
</evidence>
<evidence type="ECO:0000313" key="5">
    <source>
        <dbReference type="Proteomes" id="UP000813462"/>
    </source>
</evidence>
<dbReference type="InterPro" id="IPR045262">
    <property type="entry name" value="STP/PLT_plant"/>
</dbReference>